<protein>
    <recommendedName>
        <fullName evidence="2">Nucleotide-diphospho-sugar transferase domain-containing protein</fullName>
    </recommendedName>
</protein>
<dbReference type="AlphaFoldDB" id="A0A0F9VXW3"/>
<accession>A0A0F9VXW3</accession>
<organism evidence="1">
    <name type="scientific">marine sediment metagenome</name>
    <dbReference type="NCBI Taxonomy" id="412755"/>
    <lineage>
        <taxon>unclassified sequences</taxon>
        <taxon>metagenomes</taxon>
        <taxon>ecological metagenomes</taxon>
    </lineage>
</organism>
<gene>
    <name evidence="1" type="ORF">LCGC14_0351200</name>
</gene>
<evidence type="ECO:0008006" key="2">
    <source>
        <dbReference type="Google" id="ProtNLM"/>
    </source>
</evidence>
<dbReference type="EMBL" id="LAZR01000265">
    <property type="protein sequence ID" value="KKN78261.1"/>
    <property type="molecule type" value="Genomic_DNA"/>
</dbReference>
<evidence type="ECO:0000313" key="1">
    <source>
        <dbReference type="EMBL" id="KKN78261.1"/>
    </source>
</evidence>
<proteinExistence type="predicted"/>
<name>A0A0F9VXW3_9ZZZZ</name>
<reference evidence="1" key="1">
    <citation type="journal article" date="2015" name="Nature">
        <title>Complex archaea that bridge the gap between prokaryotes and eukaryotes.</title>
        <authorList>
            <person name="Spang A."/>
            <person name="Saw J.H."/>
            <person name="Jorgensen S.L."/>
            <person name="Zaremba-Niedzwiedzka K."/>
            <person name="Martijn J."/>
            <person name="Lind A.E."/>
            <person name="van Eijk R."/>
            <person name="Schleper C."/>
            <person name="Guy L."/>
            <person name="Ettema T.J."/>
        </authorList>
    </citation>
    <scope>NUCLEOTIDE SEQUENCE</scope>
</reference>
<sequence length="260" mass="30390">MITLCPVYVEPSVENEGNEVVRNSRNFDYSKMLDCLSESLRWHSDYVEFLVLTDGNTNVYGHDSFRVSLDNMTVMESFVHLQTLAVKERLSEGKMILTGCDHIVCGDLSNLFNGIDFDVAIGVRKNQGKVNDSLVVVNDGRPDKANDFFKRRLDHYNEMRQDERVWWGSQDSYDKVIRSFKESDLWESKVYDMDGIKVYIYEYGGGWINNFKYKVNGSSEFMDEFMNNLPLIFDLKGNAKADHSYWYKLFKRRFGEDRNN</sequence>
<comment type="caution">
    <text evidence="1">The sequence shown here is derived from an EMBL/GenBank/DDBJ whole genome shotgun (WGS) entry which is preliminary data.</text>
</comment>